<accession>A0A173RTB9</accession>
<organism evidence="2 3">
    <name type="scientific">Eubacterium ramulus</name>
    <dbReference type="NCBI Taxonomy" id="39490"/>
    <lineage>
        <taxon>Bacteria</taxon>
        <taxon>Bacillati</taxon>
        <taxon>Bacillota</taxon>
        <taxon>Clostridia</taxon>
        <taxon>Eubacteriales</taxon>
        <taxon>Eubacteriaceae</taxon>
        <taxon>Eubacterium</taxon>
    </lineage>
</organism>
<keyword evidence="1" id="KW-1277">Toxin-antitoxin system</keyword>
<evidence type="ECO:0000313" key="3">
    <source>
        <dbReference type="Proteomes" id="UP000095492"/>
    </source>
</evidence>
<dbReference type="InterPro" id="IPR007712">
    <property type="entry name" value="RelE/ParE_toxin"/>
</dbReference>
<dbReference type="Gene3D" id="3.30.2310.20">
    <property type="entry name" value="RelE-like"/>
    <property type="match status" value="1"/>
</dbReference>
<evidence type="ECO:0000313" key="2">
    <source>
        <dbReference type="EMBL" id="CUM81253.1"/>
    </source>
</evidence>
<dbReference type="Pfam" id="PF05016">
    <property type="entry name" value="ParE_toxin"/>
    <property type="match status" value="1"/>
</dbReference>
<name>A0A173RTB9_EUBRA</name>
<sequence length="104" mass="12502">MGYKVVVTSDAEKDFDRFIQYLLFEKKNVQAAQSVLNDFEATKKSLAQVVGSLKLCENPRLQMFGYRRINFLSHRYFMLYRIEEDIVFIDNIFHELQDYENRMM</sequence>
<dbReference type="Proteomes" id="UP000095492">
    <property type="component" value="Unassembled WGS sequence"/>
</dbReference>
<proteinExistence type="predicted"/>
<dbReference type="RefSeq" id="WP_055289301.1">
    <property type="nucleotide sequence ID" value="NZ_CP173382.1"/>
</dbReference>
<gene>
    <name evidence="2" type="ORF">ERS852448_00593</name>
</gene>
<dbReference type="OrthoDB" id="1769456at2"/>
<dbReference type="InterPro" id="IPR035093">
    <property type="entry name" value="RelE/ParE_toxin_dom_sf"/>
</dbReference>
<dbReference type="AlphaFoldDB" id="A0A173RTB9"/>
<dbReference type="STRING" id="39490.ERS852448_00593"/>
<reference evidence="2 3" key="1">
    <citation type="submission" date="2015-09" db="EMBL/GenBank/DDBJ databases">
        <authorList>
            <consortium name="Pathogen Informatics"/>
        </authorList>
    </citation>
    <scope>NUCLEOTIDE SEQUENCE [LARGE SCALE GENOMIC DNA]</scope>
    <source>
        <strain evidence="2 3">2789STDY5608891</strain>
    </source>
</reference>
<dbReference type="EMBL" id="CYYA01000003">
    <property type="protein sequence ID" value="CUM81253.1"/>
    <property type="molecule type" value="Genomic_DNA"/>
</dbReference>
<protein>
    <submittedName>
        <fullName evidence="2">Plasmid stabilisation system protein</fullName>
    </submittedName>
</protein>
<dbReference type="GeneID" id="97392088"/>
<evidence type="ECO:0000256" key="1">
    <source>
        <dbReference type="ARBA" id="ARBA00022649"/>
    </source>
</evidence>